<proteinExistence type="predicted"/>
<evidence type="ECO:0000313" key="1">
    <source>
        <dbReference type="EMBL" id="EJN57464.1"/>
    </source>
</evidence>
<reference evidence="1 2" key="1">
    <citation type="journal article" date="2012" name="J. Bacteriol.">
        <title>Draft Genome Sequence of the Extremely Halophilic Archaeon Halogranum salarium B-1T.</title>
        <authorList>
            <person name="Kim K.K."/>
            <person name="Lee K.C."/>
            <person name="Lee J.S."/>
        </authorList>
    </citation>
    <scope>NUCLEOTIDE SEQUENCE [LARGE SCALE GENOMIC DNA]</scope>
    <source>
        <strain evidence="1 2">B-1</strain>
    </source>
</reference>
<name>J3JDG3_9EURY</name>
<protein>
    <submittedName>
        <fullName evidence="1">Uncharacterized protein</fullName>
    </submittedName>
</protein>
<sequence>MHKLETNYELAHEHRKRLQQQFHELTTDDVATTDNVASLSPHQQVVANLKSTNEESRSITDVVVWWRQ</sequence>
<dbReference type="Proteomes" id="UP000007813">
    <property type="component" value="Unassembled WGS sequence"/>
</dbReference>
<comment type="caution">
    <text evidence="1">The sequence shown here is derived from an EMBL/GenBank/DDBJ whole genome shotgun (WGS) entry which is preliminary data.</text>
</comment>
<gene>
    <name evidence="1" type="ORF">HSB1_41520</name>
</gene>
<dbReference type="RefSeq" id="WP_009367601.1">
    <property type="nucleotide sequence ID" value="NZ_ALJD01000013.1"/>
</dbReference>
<accession>J3JDG3</accession>
<dbReference type="AlphaFoldDB" id="J3JDG3"/>
<dbReference type="EMBL" id="ALJD01000013">
    <property type="protein sequence ID" value="EJN57464.1"/>
    <property type="molecule type" value="Genomic_DNA"/>
</dbReference>
<organism evidence="1 2">
    <name type="scientific">Halogranum salarium B-1</name>
    <dbReference type="NCBI Taxonomy" id="1210908"/>
    <lineage>
        <taxon>Archaea</taxon>
        <taxon>Methanobacteriati</taxon>
        <taxon>Methanobacteriota</taxon>
        <taxon>Stenosarchaea group</taxon>
        <taxon>Halobacteria</taxon>
        <taxon>Halobacteriales</taxon>
        <taxon>Haloferacaceae</taxon>
    </lineage>
</organism>
<evidence type="ECO:0000313" key="2">
    <source>
        <dbReference type="Proteomes" id="UP000007813"/>
    </source>
</evidence>